<dbReference type="AlphaFoldDB" id="A0A447QN77"/>
<organism evidence="2 3">
    <name type="scientific">Serratia rubidaea</name>
    <name type="common">Serratia marinorubra</name>
    <dbReference type="NCBI Taxonomy" id="61652"/>
    <lineage>
        <taxon>Bacteria</taxon>
        <taxon>Pseudomonadati</taxon>
        <taxon>Pseudomonadota</taxon>
        <taxon>Gammaproteobacteria</taxon>
        <taxon>Enterobacterales</taxon>
        <taxon>Yersiniaceae</taxon>
        <taxon>Serratia</taxon>
    </lineage>
</organism>
<feature type="domain" description="DUF7480" evidence="1">
    <location>
        <begin position="28"/>
        <end position="120"/>
    </location>
</feature>
<gene>
    <name evidence="2" type="ORF">NCTC9419_03132</name>
</gene>
<evidence type="ECO:0000259" key="1">
    <source>
        <dbReference type="Pfam" id="PF24295"/>
    </source>
</evidence>
<evidence type="ECO:0000313" key="2">
    <source>
        <dbReference type="EMBL" id="VEA71568.1"/>
    </source>
</evidence>
<dbReference type="PROSITE" id="PS51257">
    <property type="entry name" value="PROKAR_LIPOPROTEIN"/>
    <property type="match status" value="1"/>
</dbReference>
<dbReference type="Proteomes" id="UP000271603">
    <property type="component" value="Chromosome"/>
</dbReference>
<reference evidence="2 3" key="1">
    <citation type="submission" date="2018-12" db="EMBL/GenBank/DDBJ databases">
        <authorList>
            <consortium name="Pathogen Informatics"/>
        </authorList>
    </citation>
    <scope>NUCLEOTIDE SEQUENCE [LARGE SCALE GENOMIC DNA]</scope>
    <source>
        <strain evidence="2 3">NCTC9419</strain>
    </source>
</reference>
<dbReference type="EMBL" id="LR134155">
    <property type="protein sequence ID" value="VEA71568.1"/>
    <property type="molecule type" value="Genomic_DNA"/>
</dbReference>
<accession>A0A447QN77</accession>
<dbReference type="NCBIfam" id="NF045617">
    <property type="entry name" value="mostly_LP"/>
    <property type="match status" value="1"/>
</dbReference>
<name>A0A447QN77_SERRU</name>
<dbReference type="InterPro" id="IPR055903">
    <property type="entry name" value="DUF7480"/>
</dbReference>
<sequence length="133" mass="14585">MNKWILSGAILLLTGCPGPMDPVTLTLPAQAAVVDNRVCITVPAEEGEKVFSAQFGSDAGQGMYKTFGDADTQLKAIKGVCLPTFGFAFKPDNTYAVYYRLEKNPTEKGRLFAARFSLTQDNNGRLQIVQYQR</sequence>
<proteinExistence type="predicted"/>
<evidence type="ECO:0000313" key="3">
    <source>
        <dbReference type="Proteomes" id="UP000271603"/>
    </source>
</evidence>
<protein>
    <recommendedName>
        <fullName evidence="1">DUF7480 domain-containing protein</fullName>
    </recommendedName>
</protein>
<dbReference type="Pfam" id="PF24295">
    <property type="entry name" value="DUF7480"/>
    <property type="match status" value="1"/>
</dbReference>
<dbReference type="InterPro" id="IPR054657">
    <property type="entry name" value="T6SS_periplasmic_put"/>
</dbReference>